<organism evidence="2 3">
    <name type="scientific">Desmophyllum pertusum</name>
    <dbReference type="NCBI Taxonomy" id="174260"/>
    <lineage>
        <taxon>Eukaryota</taxon>
        <taxon>Metazoa</taxon>
        <taxon>Cnidaria</taxon>
        <taxon>Anthozoa</taxon>
        <taxon>Hexacorallia</taxon>
        <taxon>Scleractinia</taxon>
        <taxon>Caryophylliina</taxon>
        <taxon>Caryophylliidae</taxon>
        <taxon>Desmophyllum</taxon>
    </lineage>
</organism>
<dbReference type="AlphaFoldDB" id="A0A9X0CFG6"/>
<evidence type="ECO:0000256" key="1">
    <source>
        <dbReference type="SAM" id="MobiDB-lite"/>
    </source>
</evidence>
<feature type="compositionally biased region" description="Basic and acidic residues" evidence="1">
    <location>
        <begin position="105"/>
        <end position="128"/>
    </location>
</feature>
<evidence type="ECO:0000313" key="3">
    <source>
        <dbReference type="Proteomes" id="UP001163046"/>
    </source>
</evidence>
<protein>
    <submittedName>
        <fullName evidence="2">Uncharacterized protein</fullName>
    </submittedName>
</protein>
<proteinExistence type="predicted"/>
<gene>
    <name evidence="2" type="ORF">OS493_014829</name>
</gene>
<evidence type="ECO:0000313" key="2">
    <source>
        <dbReference type="EMBL" id="KAJ7334507.1"/>
    </source>
</evidence>
<sequence length="144" mass="16334">MTNMQASDQDYQPDDESSGDECAEVTAAKVNELKSGGKLESSRNPDNEFVFDKDWAFRRKCSLQSLLSARALTSTYEHKNSLPKNMELTQRRVEWCTKESPSCNADKRSDCTENKSKKKQNDTTDGKSHTNPSFKSRRRANTVT</sequence>
<name>A0A9X0CFG6_9CNID</name>
<reference evidence="2" key="1">
    <citation type="submission" date="2023-01" db="EMBL/GenBank/DDBJ databases">
        <title>Genome assembly of the deep-sea coral Lophelia pertusa.</title>
        <authorList>
            <person name="Herrera S."/>
            <person name="Cordes E."/>
        </authorList>
    </citation>
    <scope>NUCLEOTIDE SEQUENCE</scope>
    <source>
        <strain evidence="2">USNM1676648</strain>
        <tissue evidence="2">Polyp</tissue>
    </source>
</reference>
<dbReference type="EMBL" id="MU827784">
    <property type="protein sequence ID" value="KAJ7334507.1"/>
    <property type="molecule type" value="Genomic_DNA"/>
</dbReference>
<feature type="region of interest" description="Disordered" evidence="1">
    <location>
        <begin position="1"/>
        <end position="22"/>
    </location>
</feature>
<feature type="compositionally biased region" description="Acidic residues" evidence="1">
    <location>
        <begin position="11"/>
        <end position="22"/>
    </location>
</feature>
<dbReference type="Proteomes" id="UP001163046">
    <property type="component" value="Unassembled WGS sequence"/>
</dbReference>
<accession>A0A9X0CFG6</accession>
<feature type="compositionally biased region" description="Polar residues" evidence="1">
    <location>
        <begin position="1"/>
        <end position="10"/>
    </location>
</feature>
<comment type="caution">
    <text evidence="2">The sequence shown here is derived from an EMBL/GenBank/DDBJ whole genome shotgun (WGS) entry which is preliminary data.</text>
</comment>
<keyword evidence="3" id="KW-1185">Reference proteome</keyword>
<feature type="compositionally biased region" description="Basic residues" evidence="1">
    <location>
        <begin position="135"/>
        <end position="144"/>
    </location>
</feature>
<feature type="region of interest" description="Disordered" evidence="1">
    <location>
        <begin position="97"/>
        <end position="144"/>
    </location>
</feature>